<dbReference type="PRINTS" id="PR01217">
    <property type="entry name" value="PRICHEXTENSN"/>
</dbReference>
<keyword evidence="2" id="KW-1185">Reference proteome</keyword>
<dbReference type="InterPro" id="IPR039598">
    <property type="entry name" value="HMGXB3"/>
</dbReference>
<name>A0A6P6NWN6_CARAU</name>
<accession>A0A6P6NWN6</accession>
<dbReference type="Proteomes" id="UP000515129">
    <property type="component" value="Unplaced"/>
</dbReference>
<dbReference type="InterPro" id="IPR040648">
    <property type="entry name" value="HMGXB3_CxC4"/>
</dbReference>
<dbReference type="GeneID" id="113091517"/>
<reference evidence="3" key="1">
    <citation type="submission" date="2025-08" db="UniProtKB">
        <authorList>
            <consortium name="RefSeq"/>
        </authorList>
    </citation>
    <scope>IDENTIFICATION</scope>
    <source>
        <strain evidence="3">Wakin</strain>
        <tissue evidence="3">Muscle</tissue>
    </source>
</reference>
<feature type="domain" description="HMG" evidence="1">
    <location>
        <begin position="713"/>
        <end position="815"/>
    </location>
</feature>
<gene>
    <name evidence="3" type="primary">LOC113091517</name>
</gene>
<proteinExistence type="predicted"/>
<dbReference type="InterPro" id="IPR038765">
    <property type="entry name" value="Papain-like_cys_pep_sf"/>
</dbReference>
<evidence type="ECO:0000313" key="2">
    <source>
        <dbReference type="Proteomes" id="UP000515129"/>
    </source>
</evidence>
<dbReference type="KEGG" id="caua:113091517"/>
<dbReference type="PANTHER" id="PTHR17609:SF3">
    <property type="entry name" value="SAP DOMAIN-CONTAINING PROTEIN"/>
    <property type="match status" value="1"/>
</dbReference>
<dbReference type="PANTHER" id="PTHR17609">
    <property type="entry name" value="HMG DOMAIN-CONTAINING PROTEIN 3"/>
    <property type="match status" value="1"/>
</dbReference>
<evidence type="ECO:0000259" key="1">
    <source>
        <dbReference type="Pfam" id="PF18717"/>
    </source>
</evidence>
<sequence length="1700" mass="187421">MHQSVVLAGVKHLIPKCTSCCILYHCPLCPTLKPMIKKRVQAHWEVHLKNAIIFQDKRLCRCHLACRTEAHFHCPTCSKTVLRRNAMETHLQKCLPSYVQSQPPSCPVVPKSSVNILSPQSYLTAPALASCTSSPVPGSASALCKSTPAPTPCTSSPVPGSASALCKSTPAPTPCTSSPVPGSASALCKSTPAPTPCMSSPVPGSASALCKSTPAPTPCTSSPVPGSASALCKSTPAPTPCTSSPVPGSASALCKSTPAPTPCTSSPVPGSASALCKSTPAPTPCMSSPVPGSASALCKSTPAPTPCTSSPVPGSASALCKSTPAPTPCMSSPVPGSASALCKSTPAPTPCTSSPVPGSASALCKSTPAPTPCMSSPVPGSASALCKSTPAPTQCTSSPVPGYESALCKSTSEPTQCKYSPSQSSFTASNNQKRTSCPHCSVVMLKKNLNMHIQRKHTDHSKDITMQSHLSSVCIDRSNGVSAVQRSGHGFSVPVHVQKKTLGKHHQVRCELQECWQYQQLAYRSGHTFSLCEHLRSLDYCCDTVFEELLDSSVLDEMIKLKFFGEAKKAVCLKRQKVAQTAHVPFSVFVALGDSQKQITLSVHEPMIHHFSRLGRVMVTYNSTARTWHCPCAKPRMSCPHKNIAKWHLFQTNKELFASEKPSEATDSSVPQLLEDLTCAPQFDLHRTVKYIYSKKKIPSTPLKELAQPKSSPVFPSSLFPVESSCMVCDGNKALEAPVLTTRNSKIVTMTGVINAVSIYTRRCPGCHMIYRYQEWSDGLHNFNDYVLLSLELCLYLRHSLQSHISISRAIDTLESLRGVKYPNRDTVLHAYCHFEALTDVNYTYSCVNCGYHPPVVIMDLHKKGVFSMAVSDLKEPPSEFKGEVNIEEFWQSVDLEMIARGFVSSRTKNPFVVEPSYEKWAPWIGKNTRIGNTVLNTEYEKVVSSKVTSPEAQVLSVSEDRLVDDLMKQKVGVVRKLCKACNVDSKGSRMDLILRLRSEMQNRQSYNKIFQKIWGASGGWSVVLCPHGVVYSLKFNLRAESPRDFVDLLLSWQHMPNVTIYDFARGLATHANLRVPSSLPFQPFEGRLAVSTPENINKAKQGKLNVSLPWLIEKTNLNSEGHPITGSSEHYVLYDKLHESNTKDPQDVLRKISLVPELQGWLNSQIAEQFFADLRKNNYFLNNMAPSTHIFVMRNIIHHKNASANQKLLQGQLQRGHIPHSIGNVVLSDFGQAILTPHSTDKQISSGLGLVPEPVSALKQHVVENIEVCGPQCEEVTNCKNIAACRTSWSLRNHSAQKELLNYVLDIERPGNELIVRTAKACLTRADFWTLGLNRDMESTIGNGCFQLIDRIAESKGKDIHIVDLYTVPTWLPPMSCDPMLSLPDDAHLKEAVVIPIWTPGHYQLCVLKPAQRVILFLDSKCAETPHGFGAQTYKSLLREIACRIIPGKWTEKTGLDLLVGCLSNLSFYLSVIYPSMKLCLFPPFNIIKGFPGQPYGNDCGIFMLMSALYIVLDAPFDYTILDMAELRKWWCVMLMENFRLEQHGKLFAHYAEESKAFLRGEQQPVFRLRKRRFEEISQEDPFHVQVDETDLFTPEFASKKQVVQSPRKVRVMTDLKTASQWCIENSRDLLGSVQLPGILCMEDEEAAEALEPLFCDEFSKDDLVEPLTFVFEFMQDMHAFLENVVDKMHLQIFCRTQN</sequence>
<dbReference type="SUPFAM" id="SSF54001">
    <property type="entry name" value="Cysteine proteinases"/>
    <property type="match status" value="1"/>
</dbReference>
<dbReference type="Gene3D" id="3.40.395.10">
    <property type="entry name" value="Adenoviral Proteinase, Chain A"/>
    <property type="match status" value="1"/>
</dbReference>
<protein>
    <submittedName>
        <fullName evidence="3">Uncharacterized protein LOC113091517 isoform X1</fullName>
    </submittedName>
</protein>
<organism evidence="2 3">
    <name type="scientific">Carassius auratus</name>
    <name type="common">Goldfish</name>
    <dbReference type="NCBI Taxonomy" id="7957"/>
    <lineage>
        <taxon>Eukaryota</taxon>
        <taxon>Metazoa</taxon>
        <taxon>Chordata</taxon>
        <taxon>Craniata</taxon>
        <taxon>Vertebrata</taxon>
        <taxon>Euteleostomi</taxon>
        <taxon>Actinopterygii</taxon>
        <taxon>Neopterygii</taxon>
        <taxon>Teleostei</taxon>
        <taxon>Ostariophysi</taxon>
        <taxon>Cypriniformes</taxon>
        <taxon>Cyprinidae</taxon>
        <taxon>Cyprininae</taxon>
        <taxon>Carassius</taxon>
    </lineage>
</organism>
<dbReference type="Pfam" id="PF18717">
    <property type="entry name" value="CxC4"/>
    <property type="match status" value="1"/>
</dbReference>
<evidence type="ECO:0000313" key="3">
    <source>
        <dbReference type="RefSeq" id="XP_026112874.1"/>
    </source>
</evidence>
<dbReference type="RefSeq" id="XP_026112874.1">
    <property type="nucleotide sequence ID" value="XM_026257089.1"/>
</dbReference>
<dbReference type="OrthoDB" id="8948380at2759"/>